<evidence type="ECO:0000313" key="6">
    <source>
        <dbReference type="Proteomes" id="UP001174156"/>
    </source>
</evidence>
<evidence type="ECO:0000313" key="3">
    <source>
        <dbReference type="EMBL" id="MEC5496760.1"/>
    </source>
</evidence>
<reference evidence="4 5" key="1">
    <citation type="submission" date="2018-10" db="EMBL/GenBank/DDBJ databases">
        <title>GWAS and RNA-Seq identify cryptic mechanisms of antimicrobial resistance in Acinetobacter baumannii.</title>
        <authorList>
            <person name="Sahl J.W."/>
        </authorList>
    </citation>
    <scope>NUCLEOTIDE SEQUENCE [LARGE SCALE GENOMIC DNA]</scope>
    <source>
        <strain evidence="4 5">TG31299</strain>
    </source>
</reference>
<evidence type="ECO:0000313" key="5">
    <source>
        <dbReference type="Proteomes" id="UP000269597"/>
    </source>
</evidence>
<name>A0A429LAH5_ACIBA</name>
<gene>
    <name evidence="4" type="ORF">EA722_19385</name>
    <name evidence="3" type="ORF">P9867_009785</name>
    <name evidence="2" type="ORF">P9867_18385</name>
</gene>
<dbReference type="AlphaFoldDB" id="A0A429LAH5"/>
<dbReference type="Pfam" id="PF05488">
    <property type="entry name" value="PAAR_motif"/>
    <property type="match status" value="1"/>
</dbReference>
<reference evidence="3" key="4">
    <citation type="submission" date="2024-01" db="EMBL/GenBank/DDBJ databases">
        <authorList>
            <person name="Macesic N."/>
        </authorList>
    </citation>
    <scope>NUCLEOTIDE SEQUENCE</scope>
    <source>
        <strain evidence="3">CPO519</strain>
    </source>
</reference>
<dbReference type="EMBL" id="JARTMM020000001">
    <property type="protein sequence ID" value="MEC5496760.1"/>
    <property type="molecule type" value="Genomic_DNA"/>
</dbReference>
<dbReference type="Proteomes" id="UP000269597">
    <property type="component" value="Unassembled WGS sequence"/>
</dbReference>
<evidence type="ECO:0000256" key="1">
    <source>
        <dbReference type="SAM" id="MobiDB-lite"/>
    </source>
</evidence>
<evidence type="ECO:0000313" key="4">
    <source>
        <dbReference type="EMBL" id="RSP68224.1"/>
    </source>
</evidence>
<comment type="caution">
    <text evidence="4">The sequence shown here is derived from an EMBL/GenBank/DDBJ whole genome shotgun (WGS) entry which is preliminary data.</text>
</comment>
<dbReference type="InterPro" id="IPR008727">
    <property type="entry name" value="PAAR_motif"/>
</dbReference>
<dbReference type="EMBL" id="JARTMM010000106">
    <property type="protein sequence ID" value="MDK4883556.1"/>
    <property type="molecule type" value="Genomic_DNA"/>
</dbReference>
<dbReference type="CDD" id="cd14744">
    <property type="entry name" value="PAAR_CT_2"/>
    <property type="match status" value="1"/>
</dbReference>
<sequence>MATPYITIGCPTSGGGQVISGNNMFLIDGIPVACVGDKATYPTHKVVATIVSGDPCMQIFGKAAARVNDSLSCGCKLLPQQNLVVQDNGGGAASSAAKSSSAPISQKQPATDSFVKDEYENYYIEQNTTKYVKFTNGIFPYDEDKKNIFGAISQAVSGVCTFIVTYILKGQELFVTVSMLPPTLSGDATIFPYATLDLVHNNQSLGKTRLEKGKGVWSTENSKEPVGQCKVTLPKPDLSTIEATLTMGYTAKFDGGTVRPNPPHTRFSFTLNSASRRKS</sequence>
<accession>A0A429LAH5</accession>
<organism evidence="4 5">
    <name type="scientific">Acinetobacter baumannii</name>
    <dbReference type="NCBI Taxonomy" id="470"/>
    <lineage>
        <taxon>Bacteria</taxon>
        <taxon>Pseudomonadati</taxon>
        <taxon>Pseudomonadota</taxon>
        <taxon>Gammaproteobacteria</taxon>
        <taxon>Moraxellales</taxon>
        <taxon>Moraxellaceae</taxon>
        <taxon>Acinetobacter</taxon>
        <taxon>Acinetobacter calcoaceticus/baumannii complex</taxon>
    </lineage>
</organism>
<dbReference type="EMBL" id="RFBY01000141">
    <property type="protein sequence ID" value="RSP68224.1"/>
    <property type="molecule type" value="Genomic_DNA"/>
</dbReference>
<dbReference type="Proteomes" id="UP001174156">
    <property type="component" value="Unassembled WGS sequence"/>
</dbReference>
<reference evidence="3 6" key="2">
    <citation type="journal article" date="2023" name="Nat. Commun.">
        <title>Genomic dissection of endemic carbapenem resistance reveals metallo-beta-lactamase dissemination through clonal, plasmid and integron transfer.</title>
        <authorList>
            <person name="Macesic N."/>
            <person name="Hawkey J."/>
            <person name="Vezina B."/>
            <person name="Wisniewski J.A."/>
            <person name="Cottingham H."/>
            <person name="Blakeway L.V."/>
            <person name="Harshegyi T."/>
            <person name="Pragastis K."/>
            <person name="Badoordeen G.Z."/>
            <person name="Dennison A."/>
            <person name="Spelman D.W."/>
            <person name="Jenney A.W.J."/>
            <person name="Peleg A.Y."/>
        </authorList>
    </citation>
    <scope>NUCLEOTIDE SEQUENCE [LARGE SCALE GENOMIC DNA]</scope>
    <source>
        <strain evidence="3 6">CPO519</strain>
    </source>
</reference>
<protein>
    <submittedName>
        <fullName evidence="4">PAAR domain-containing protein</fullName>
    </submittedName>
</protein>
<feature type="compositionally biased region" description="Polar residues" evidence="1">
    <location>
        <begin position="267"/>
        <end position="279"/>
    </location>
</feature>
<reference evidence="2" key="3">
    <citation type="submission" date="2023-01" db="EMBL/GenBank/DDBJ databases">
        <title>Genomic dissection of endemic carbapenem resistance: metallo-beta-lactamase gene dissemination through clonal, plasmid and integron transfer pathways.</title>
        <authorList>
            <person name="Macesic N."/>
        </authorList>
    </citation>
    <scope>NUCLEOTIDE SEQUENCE</scope>
    <source>
        <strain evidence="2">CPO519</strain>
    </source>
</reference>
<proteinExistence type="predicted"/>
<dbReference type="RefSeq" id="WP_004834846.1">
    <property type="nucleotide sequence ID" value="NZ_AP024802.1"/>
</dbReference>
<evidence type="ECO:0000313" key="2">
    <source>
        <dbReference type="EMBL" id="MDK4883556.1"/>
    </source>
</evidence>
<feature type="region of interest" description="Disordered" evidence="1">
    <location>
        <begin position="256"/>
        <end position="279"/>
    </location>
</feature>
<dbReference type="Gene3D" id="2.60.200.60">
    <property type="match status" value="1"/>
</dbReference>